<organism evidence="6">
    <name type="scientific">Candidatus Moduliflexus flocculans</name>
    <dbReference type="NCBI Taxonomy" id="1499966"/>
    <lineage>
        <taxon>Bacteria</taxon>
        <taxon>Candidatus Moduliflexota</taxon>
        <taxon>Candidatus Moduliflexia</taxon>
        <taxon>Candidatus Moduliflexales</taxon>
        <taxon>Candidatus Moduliflexaceae</taxon>
    </lineage>
</organism>
<dbReference type="Pfam" id="PF01075">
    <property type="entry name" value="Glyco_transf_9"/>
    <property type="match status" value="1"/>
</dbReference>
<dbReference type="HOGENOM" id="CLU_038371_0_0_0"/>
<evidence type="ECO:0000256" key="4">
    <source>
        <dbReference type="ARBA" id="ARBA00044042"/>
    </source>
</evidence>
<evidence type="ECO:0000313" key="7">
    <source>
        <dbReference type="Proteomes" id="UP000030700"/>
    </source>
</evidence>
<sequence length="368" mass="41103">MAGMQPEQIQRILVIRFSSIGDIVLTTPTFRALRKRFPDARIDMVTKQQYAELVETHPALHQVFRYDSRNGFNGLLQLGRELRQIRYDLCVDLHGNLRSRILRLLAQPSTQIGYSKQILARTLLVQAKINRYRRIVPVPERYLAPLARFGVQNDGTGLELFPTEQNEAHVAKLFAAEGLRDGEPVVGFGAIAAHPLKQWPIENFIALGQRLVDQHQTRIVLFGGPGDRENAERIAQQLSNRAIVLCGRVSLLAAAAALKRCAIFIGNDTGTVHIAAAMQRPVVAIFGPTVEEFGFYPYRTPAKVISAPLPCRPCTHTGKGRCKIRDTHACMTRIRVDEVLEAAETLLRESVSHSSTFLLTSSAKERQL</sequence>
<name>A0A0S6VVB7_9BACT</name>
<evidence type="ECO:0000313" key="6">
    <source>
        <dbReference type="EMBL" id="GAK49759.1"/>
    </source>
</evidence>
<keyword evidence="2 6" id="KW-0808">Transferase</keyword>
<comment type="similarity">
    <text evidence="3">Belongs to the glycosyltransferase 9 family.</text>
</comment>
<dbReference type="NCBIfam" id="TIGR02195">
    <property type="entry name" value="heptsyl_trn_II"/>
    <property type="match status" value="1"/>
</dbReference>
<dbReference type="GO" id="GO:0008713">
    <property type="term" value="F:ADP-heptose-lipopolysaccharide heptosyltransferase activity"/>
    <property type="evidence" value="ECO:0007669"/>
    <property type="project" value="UniProtKB-EC"/>
</dbReference>
<dbReference type="SUPFAM" id="SSF53756">
    <property type="entry name" value="UDP-Glycosyltransferase/glycogen phosphorylase"/>
    <property type="match status" value="1"/>
</dbReference>
<dbReference type="CDD" id="cd03789">
    <property type="entry name" value="GT9_LPS_heptosyltransferase"/>
    <property type="match status" value="1"/>
</dbReference>
<dbReference type="InterPro" id="IPR011910">
    <property type="entry name" value="RfaF"/>
</dbReference>
<evidence type="ECO:0000256" key="5">
    <source>
        <dbReference type="ARBA" id="ARBA00047503"/>
    </source>
</evidence>
<evidence type="ECO:0000256" key="3">
    <source>
        <dbReference type="ARBA" id="ARBA00043995"/>
    </source>
</evidence>
<dbReference type="PANTHER" id="PTHR30160">
    <property type="entry name" value="TETRAACYLDISACCHARIDE 4'-KINASE-RELATED"/>
    <property type="match status" value="1"/>
</dbReference>
<keyword evidence="7" id="KW-1185">Reference proteome</keyword>
<evidence type="ECO:0000256" key="1">
    <source>
        <dbReference type="ARBA" id="ARBA00022676"/>
    </source>
</evidence>
<comment type="catalytic activity">
    <reaction evidence="5">
        <text>an L-alpha-D-Hep-(1-&gt;5)-[alpha-Kdo-(2-&gt;4)]-alpha-Kdo-(2-&gt;6)-lipid A + ADP-L-glycero-beta-D-manno-heptose = an L-alpha-D-Hep-(1-&gt;3)-L-alpha-D-Hep-(1-&gt;5)-[alpha-Kdo-(2-&gt;4)]-alpha-Kdo-(2-&gt;6)-lipid A + ADP + H(+)</text>
        <dbReference type="Rhea" id="RHEA:74071"/>
        <dbReference type="ChEBI" id="CHEBI:15378"/>
        <dbReference type="ChEBI" id="CHEBI:61506"/>
        <dbReference type="ChEBI" id="CHEBI:193068"/>
        <dbReference type="ChEBI" id="CHEBI:193069"/>
        <dbReference type="ChEBI" id="CHEBI:456216"/>
        <dbReference type="EC" id="2.4.99.24"/>
    </reaction>
</comment>
<dbReference type="GO" id="GO:0005829">
    <property type="term" value="C:cytosol"/>
    <property type="evidence" value="ECO:0007669"/>
    <property type="project" value="TreeGrafter"/>
</dbReference>
<reference evidence="6" key="1">
    <citation type="journal article" date="2015" name="PeerJ">
        <title>First genomic representation of candidate bacterial phylum KSB3 points to enhanced environmental sensing as a trigger of wastewater bulking.</title>
        <authorList>
            <person name="Sekiguchi Y."/>
            <person name="Ohashi A."/>
            <person name="Parks D.H."/>
            <person name="Yamauchi T."/>
            <person name="Tyson G.W."/>
            <person name="Hugenholtz P."/>
        </authorList>
    </citation>
    <scope>NUCLEOTIDE SEQUENCE [LARGE SCALE GENOMIC DNA]</scope>
</reference>
<protein>
    <recommendedName>
        <fullName evidence="4">lipopolysaccharide heptosyltransferase II</fullName>
        <ecNumber evidence="4">2.4.99.24</ecNumber>
    </recommendedName>
</protein>
<dbReference type="AlphaFoldDB" id="A0A0S6VVB7"/>
<dbReference type="GO" id="GO:0009244">
    <property type="term" value="P:lipopolysaccharide core region biosynthetic process"/>
    <property type="evidence" value="ECO:0007669"/>
    <property type="project" value="TreeGrafter"/>
</dbReference>
<dbReference type="Proteomes" id="UP000030700">
    <property type="component" value="Unassembled WGS sequence"/>
</dbReference>
<dbReference type="EC" id="2.4.99.24" evidence="4"/>
<gene>
    <name evidence="6" type="ORF">U14_00983</name>
</gene>
<proteinExistence type="inferred from homology"/>
<dbReference type="InterPro" id="IPR051199">
    <property type="entry name" value="LPS_LOS_Heptosyltrfase"/>
</dbReference>
<evidence type="ECO:0000256" key="2">
    <source>
        <dbReference type="ARBA" id="ARBA00022679"/>
    </source>
</evidence>
<dbReference type="PANTHER" id="PTHR30160:SF22">
    <property type="entry name" value="LIPOPOLYSACCHARIDE CORE BIOSYNTHESIS PROTEIN"/>
    <property type="match status" value="1"/>
</dbReference>
<dbReference type="Gene3D" id="3.40.50.2000">
    <property type="entry name" value="Glycogen Phosphorylase B"/>
    <property type="match status" value="2"/>
</dbReference>
<dbReference type="STRING" id="1499966.U14_00983"/>
<keyword evidence="1" id="KW-0328">Glycosyltransferase</keyword>
<dbReference type="EMBL" id="DF820455">
    <property type="protein sequence ID" value="GAK49759.1"/>
    <property type="molecule type" value="Genomic_DNA"/>
</dbReference>
<dbReference type="InterPro" id="IPR002201">
    <property type="entry name" value="Glyco_trans_9"/>
</dbReference>
<accession>A0A0S6VVB7</accession>